<feature type="domain" description="Plastocyanin-like" evidence="2">
    <location>
        <begin position="2"/>
        <end position="55"/>
    </location>
</feature>
<sequence length="59" mass="6627">MHTNHFQLMSINGRPHQGHGMQDVANVSPKGRLVLRMRFKHYAGKTVTHCHILNHGTGA</sequence>
<proteinExistence type="predicted"/>
<dbReference type="GO" id="GO:0005507">
    <property type="term" value="F:copper ion binding"/>
    <property type="evidence" value="ECO:0007669"/>
    <property type="project" value="InterPro"/>
</dbReference>
<dbReference type="AlphaFoldDB" id="A0A7W9UQ81"/>
<accession>A0A7W9UQ81</accession>
<comment type="caution">
    <text evidence="3">The sequence shown here is derived from an EMBL/GenBank/DDBJ whole genome shotgun (WGS) entry which is preliminary data.</text>
</comment>
<reference evidence="3 4" key="1">
    <citation type="submission" date="2020-08" db="EMBL/GenBank/DDBJ databases">
        <title>Genomic Encyclopedia of Type Strains, Phase III (KMG-III): the genomes of soil and plant-associated and newly described type strains.</title>
        <authorList>
            <person name="Whitman W."/>
        </authorList>
    </citation>
    <scope>NUCLEOTIDE SEQUENCE [LARGE SCALE GENOMIC DNA]</scope>
    <source>
        <strain evidence="3 4">CECT 3313</strain>
    </source>
</reference>
<name>A0A7W9UQ81_9ACTN</name>
<feature type="compositionally biased region" description="Polar residues" evidence="1">
    <location>
        <begin position="1"/>
        <end position="10"/>
    </location>
</feature>
<keyword evidence="4" id="KW-1185">Reference proteome</keyword>
<organism evidence="3 4">
    <name type="scientific">Streptomyces echinatus</name>
    <dbReference type="NCBI Taxonomy" id="67293"/>
    <lineage>
        <taxon>Bacteria</taxon>
        <taxon>Bacillati</taxon>
        <taxon>Actinomycetota</taxon>
        <taxon>Actinomycetes</taxon>
        <taxon>Kitasatosporales</taxon>
        <taxon>Streptomycetaceae</taxon>
        <taxon>Streptomyces</taxon>
    </lineage>
</organism>
<gene>
    <name evidence="3" type="ORF">FHS34_002127</name>
</gene>
<evidence type="ECO:0000313" key="4">
    <source>
        <dbReference type="Proteomes" id="UP000585836"/>
    </source>
</evidence>
<dbReference type="SUPFAM" id="SSF49503">
    <property type="entry name" value="Cupredoxins"/>
    <property type="match status" value="1"/>
</dbReference>
<dbReference type="RefSeq" id="WP_184963520.1">
    <property type="nucleotide sequence ID" value="NZ_BAAAWF010000034.1"/>
</dbReference>
<evidence type="ECO:0000259" key="2">
    <source>
        <dbReference type="Pfam" id="PF07731"/>
    </source>
</evidence>
<evidence type="ECO:0000256" key="1">
    <source>
        <dbReference type="SAM" id="MobiDB-lite"/>
    </source>
</evidence>
<evidence type="ECO:0000313" key="3">
    <source>
        <dbReference type="EMBL" id="MBB5926671.1"/>
    </source>
</evidence>
<protein>
    <submittedName>
        <fullName evidence="3">FtsP/CotA-like multicopper oxidase with cupredoxin domain</fullName>
    </submittedName>
</protein>
<dbReference type="EMBL" id="JACHJK010000003">
    <property type="protein sequence ID" value="MBB5926671.1"/>
    <property type="molecule type" value="Genomic_DNA"/>
</dbReference>
<dbReference type="GO" id="GO:0016491">
    <property type="term" value="F:oxidoreductase activity"/>
    <property type="evidence" value="ECO:0007669"/>
    <property type="project" value="InterPro"/>
</dbReference>
<dbReference type="Gene3D" id="2.60.40.420">
    <property type="entry name" value="Cupredoxins - blue copper proteins"/>
    <property type="match status" value="1"/>
</dbReference>
<dbReference type="InterPro" id="IPR008972">
    <property type="entry name" value="Cupredoxin"/>
</dbReference>
<dbReference type="Proteomes" id="UP000585836">
    <property type="component" value="Unassembled WGS sequence"/>
</dbReference>
<dbReference type="Pfam" id="PF07731">
    <property type="entry name" value="Cu-oxidase_2"/>
    <property type="match status" value="1"/>
</dbReference>
<feature type="region of interest" description="Disordered" evidence="1">
    <location>
        <begin position="1"/>
        <end position="24"/>
    </location>
</feature>
<dbReference type="InterPro" id="IPR011706">
    <property type="entry name" value="Cu-oxidase_C"/>
</dbReference>